<dbReference type="GO" id="GO:0016740">
    <property type="term" value="F:transferase activity"/>
    <property type="evidence" value="ECO:0007669"/>
    <property type="project" value="UniProtKB-KW"/>
</dbReference>
<dbReference type="AlphaFoldDB" id="A0A1H9KYB5"/>
<sequence>MTLHEQISLLSQSGLFNPQWYCENYSDVPLSGLDPAVHYLKYGSRWGRNPGPDFDAVFYRDRYPDISQHQIDPLVHYLMQGQAETRFPTRAAAEIHAGIKTVRKLQAELWGGLPDLAEKNLRSLCDTPELPEQVRFEAGRHLAVWLDFKGDEDGALMALERIGGMSAQYAHSAMRLIPKSVIYARHGLVPAARRALGRIPPGDHKADRQLALANLEPDGDKLRRINTLFEARGLMPLRRRNASLPLAMGNLNTVPCLSDPNTEDMGKVSVIMPAYKASDHIETALRGVCTQSHRNLEIIVVDDASPDDTFEKIVALAKADPRIIPVQAPQNGGAYAARNRGLAIATGDFITTHDADDWSHPQKIATQLAELAVDPDLMGVLTYWARIRPPFHFTTNWRLGHALLQWSHSSFLVRRGVTDALGGWDEIRVSGDMEFIWRVEAAYGVGAVRRILPDVPLALALDDVHSLTRNPDTHVRTTYHGLRHYYRGISQYWHRIAPQGLNAEQAARKWAMLPTAIKPHAPPVTKVDVLIRADCSNPQVLDEIGHIAQNAPEKHIGISHVPDPCFTDRAYGYAIEFPDAFFNLLEQSNITIACPETQVEATQTLSL</sequence>
<gene>
    <name evidence="2" type="ORF">SAMN04488092_12121</name>
</gene>
<dbReference type="InterPro" id="IPR050834">
    <property type="entry name" value="Glycosyltransf_2"/>
</dbReference>
<accession>A0A1H9KYB5</accession>
<dbReference type="SUPFAM" id="SSF53448">
    <property type="entry name" value="Nucleotide-diphospho-sugar transferases"/>
    <property type="match status" value="1"/>
</dbReference>
<dbReference type="PANTHER" id="PTHR43685:SF2">
    <property type="entry name" value="GLYCOSYLTRANSFERASE 2-LIKE DOMAIN-CONTAINING PROTEIN"/>
    <property type="match status" value="1"/>
</dbReference>
<dbReference type="RefSeq" id="WP_090271322.1">
    <property type="nucleotide sequence ID" value="NZ_FOEP01000021.1"/>
</dbReference>
<keyword evidence="3" id="KW-1185">Reference proteome</keyword>
<dbReference type="EMBL" id="FOEP01000021">
    <property type="protein sequence ID" value="SER03867.1"/>
    <property type="molecule type" value="Genomic_DNA"/>
</dbReference>
<feature type="domain" description="Glycosyltransferase 2-like" evidence="1">
    <location>
        <begin position="269"/>
        <end position="392"/>
    </location>
</feature>
<organism evidence="2 3">
    <name type="scientific">Thalassovita taeanensis</name>
    <dbReference type="NCBI Taxonomy" id="657014"/>
    <lineage>
        <taxon>Bacteria</taxon>
        <taxon>Pseudomonadati</taxon>
        <taxon>Pseudomonadota</taxon>
        <taxon>Alphaproteobacteria</taxon>
        <taxon>Rhodobacterales</taxon>
        <taxon>Roseobacteraceae</taxon>
        <taxon>Thalassovita</taxon>
    </lineage>
</organism>
<evidence type="ECO:0000313" key="3">
    <source>
        <dbReference type="Proteomes" id="UP000198634"/>
    </source>
</evidence>
<dbReference type="InterPro" id="IPR001173">
    <property type="entry name" value="Glyco_trans_2-like"/>
</dbReference>
<evidence type="ECO:0000313" key="2">
    <source>
        <dbReference type="EMBL" id="SER03867.1"/>
    </source>
</evidence>
<dbReference type="CDD" id="cd00761">
    <property type="entry name" value="Glyco_tranf_GTA_type"/>
    <property type="match status" value="1"/>
</dbReference>
<proteinExistence type="predicted"/>
<dbReference type="InterPro" id="IPR029044">
    <property type="entry name" value="Nucleotide-diphossugar_trans"/>
</dbReference>
<dbReference type="Pfam" id="PF00535">
    <property type="entry name" value="Glycos_transf_2"/>
    <property type="match status" value="1"/>
</dbReference>
<evidence type="ECO:0000259" key="1">
    <source>
        <dbReference type="Pfam" id="PF00535"/>
    </source>
</evidence>
<dbReference type="PANTHER" id="PTHR43685">
    <property type="entry name" value="GLYCOSYLTRANSFERASE"/>
    <property type="match status" value="1"/>
</dbReference>
<dbReference type="STRING" id="657014.SAMN04488092_12121"/>
<name>A0A1H9KYB5_9RHOB</name>
<dbReference type="OrthoDB" id="7210452at2"/>
<reference evidence="2 3" key="1">
    <citation type="submission" date="2016-10" db="EMBL/GenBank/DDBJ databases">
        <authorList>
            <person name="de Groot N.N."/>
        </authorList>
    </citation>
    <scope>NUCLEOTIDE SEQUENCE [LARGE SCALE GENOMIC DNA]</scope>
    <source>
        <strain evidence="2 3">DSM 22007</strain>
    </source>
</reference>
<keyword evidence="2" id="KW-0808">Transferase</keyword>
<dbReference type="Gene3D" id="3.90.550.10">
    <property type="entry name" value="Spore Coat Polysaccharide Biosynthesis Protein SpsA, Chain A"/>
    <property type="match status" value="1"/>
</dbReference>
<dbReference type="Proteomes" id="UP000198634">
    <property type="component" value="Unassembled WGS sequence"/>
</dbReference>
<protein>
    <submittedName>
        <fullName evidence="2">Glycosyltransferase involved in cell wall bisynthesis</fullName>
    </submittedName>
</protein>